<evidence type="ECO:0000313" key="4">
    <source>
        <dbReference type="EMBL" id="HGZ44476.1"/>
    </source>
</evidence>
<sequence length="580" mass="64959">MKLQGTLALAGLFWAGLGTAATPAPTPAPAETFLPDTAVLARVEDRAITAFRFVDAFFASDPEFRPTMDSTGRAKFLQSLVNQAVLGLVATEANRPLGFEDRLRLREESNRILSNALYQRAVLDSVTVTDADVQRAYEQCKTELRISEIVVSDEQEAHRLRREIAAGRIAFAEAARRHSTGPERARGGDRGWENRLTFSPMVLAGKVWTLRKGQMSAPLRSRDGYHIVRVEDARPYRVGAFEVVGRGLRRDLRGAAAEERAARLQRLMADEIGLATDSANVAFAARAFQLANRKDPQADDTPTLELGAVTPTFAPEDTGRVLARWRDGALSLGRFMNVYLSFSPLVRPNINDFSLFREQVVSTVLSPYMPLLAVRRGLDKDPAVVAELARREEQLRVEHLYEDSVASRVWVRPEERRAYYEKHRNLYVTYPEARFATLVRSTKAGIDSVAERLRAGAFLPDLIRADSLAGHVSGSVQSRSGGDRGTPYYKVIFEELRPGQFSVSGPDKNGDWLVIQLLEYVPERQMSYKEAEHYVDESLTNMAAEKLLDDLIARHRARFRIVTHPEKLMQVRLVDPAHES</sequence>
<dbReference type="InterPro" id="IPR000297">
    <property type="entry name" value="PPIase_PpiC"/>
</dbReference>
<feature type="chain" id="PRO_5032439414" evidence="2">
    <location>
        <begin position="21"/>
        <end position="580"/>
    </location>
</feature>
<protein>
    <submittedName>
        <fullName evidence="4">Peptidyl-prolyl cis-trans isomerase</fullName>
    </submittedName>
</protein>
<comment type="caution">
    <text evidence="4">The sequence shown here is derived from an EMBL/GenBank/DDBJ whole genome shotgun (WGS) entry which is preliminary data.</text>
</comment>
<dbReference type="InterPro" id="IPR027304">
    <property type="entry name" value="Trigger_fact/SurA_dom_sf"/>
</dbReference>
<accession>A0A832I4A8</accession>
<dbReference type="PROSITE" id="PS50198">
    <property type="entry name" value="PPIC_PPIASE_2"/>
    <property type="match status" value="1"/>
</dbReference>
<organism evidence="4">
    <name type="scientific">Eiseniibacteriota bacterium</name>
    <dbReference type="NCBI Taxonomy" id="2212470"/>
    <lineage>
        <taxon>Bacteria</taxon>
        <taxon>Candidatus Eiseniibacteriota</taxon>
    </lineage>
</organism>
<dbReference type="AlphaFoldDB" id="A0A832I4A8"/>
<dbReference type="InterPro" id="IPR046357">
    <property type="entry name" value="PPIase_dom_sf"/>
</dbReference>
<dbReference type="Pfam" id="PF13145">
    <property type="entry name" value="Rotamase_2"/>
    <property type="match status" value="1"/>
</dbReference>
<dbReference type="InterPro" id="IPR050245">
    <property type="entry name" value="PrsA_foldase"/>
</dbReference>
<keyword evidence="2" id="KW-0732">Signal</keyword>
<gene>
    <name evidence="4" type="ORF">ENR23_13885</name>
</gene>
<reference evidence="4" key="1">
    <citation type="journal article" date="2020" name="mSystems">
        <title>Genome- and Community-Level Interaction Insights into Carbon Utilization and Element Cycling Functions of Hydrothermarchaeota in Hydrothermal Sediment.</title>
        <authorList>
            <person name="Zhou Z."/>
            <person name="Liu Y."/>
            <person name="Xu W."/>
            <person name="Pan J."/>
            <person name="Luo Z.H."/>
            <person name="Li M."/>
        </authorList>
    </citation>
    <scope>NUCLEOTIDE SEQUENCE [LARGE SCALE GENOMIC DNA]</scope>
    <source>
        <strain evidence="4">SpSt-381</strain>
    </source>
</reference>
<dbReference type="GO" id="GO:0003755">
    <property type="term" value="F:peptidyl-prolyl cis-trans isomerase activity"/>
    <property type="evidence" value="ECO:0007669"/>
    <property type="project" value="UniProtKB-KW"/>
</dbReference>
<dbReference type="PANTHER" id="PTHR47245:SF2">
    <property type="entry name" value="PEPTIDYL-PROLYL CIS-TRANS ISOMERASE HP_0175-RELATED"/>
    <property type="match status" value="1"/>
</dbReference>
<evidence type="ECO:0000259" key="3">
    <source>
        <dbReference type="PROSITE" id="PS50198"/>
    </source>
</evidence>
<evidence type="ECO:0000256" key="1">
    <source>
        <dbReference type="PROSITE-ProRule" id="PRU00278"/>
    </source>
</evidence>
<feature type="signal peptide" evidence="2">
    <location>
        <begin position="1"/>
        <end position="20"/>
    </location>
</feature>
<dbReference type="SUPFAM" id="SSF109998">
    <property type="entry name" value="Triger factor/SurA peptide-binding domain-like"/>
    <property type="match status" value="1"/>
</dbReference>
<evidence type="ECO:0000256" key="2">
    <source>
        <dbReference type="SAM" id="SignalP"/>
    </source>
</evidence>
<dbReference type="EMBL" id="DSQF01000028">
    <property type="protein sequence ID" value="HGZ44476.1"/>
    <property type="molecule type" value="Genomic_DNA"/>
</dbReference>
<keyword evidence="1" id="KW-0697">Rotamase</keyword>
<dbReference type="Gene3D" id="3.10.50.40">
    <property type="match status" value="1"/>
</dbReference>
<name>A0A832I4A8_UNCEI</name>
<dbReference type="PANTHER" id="PTHR47245">
    <property type="entry name" value="PEPTIDYLPROLYL ISOMERASE"/>
    <property type="match status" value="1"/>
</dbReference>
<keyword evidence="1 4" id="KW-0413">Isomerase</keyword>
<proteinExistence type="predicted"/>
<dbReference type="SUPFAM" id="SSF54534">
    <property type="entry name" value="FKBP-like"/>
    <property type="match status" value="1"/>
</dbReference>
<dbReference type="Pfam" id="PF00639">
    <property type="entry name" value="Rotamase"/>
    <property type="match status" value="1"/>
</dbReference>
<feature type="domain" description="PpiC" evidence="3">
    <location>
        <begin position="141"/>
        <end position="232"/>
    </location>
</feature>